<dbReference type="EMBL" id="JAGSYN010000112">
    <property type="protein sequence ID" value="KAG7663945.1"/>
    <property type="molecule type" value="Genomic_DNA"/>
</dbReference>
<sequence>MSASLKKIDSSNVSVMSATSSLDTVKSKTKSIFGRNKSQKPDKLFAGSINTSTLKKDIWQQSQIYDENKKFATIFLTTYDRQKQNIQLHIFNNASAEGLSRWLRVHRTGPMNSSLQVHSSFSSHSQN</sequence>
<dbReference type="GeneID" id="73469307"/>
<accession>A0A8J5QP36</accession>
<evidence type="ECO:0000313" key="2">
    <source>
        <dbReference type="Proteomes" id="UP000694255"/>
    </source>
</evidence>
<evidence type="ECO:0000313" key="1">
    <source>
        <dbReference type="EMBL" id="KAG7663945.1"/>
    </source>
</evidence>
<gene>
    <name evidence="1" type="ORF">J8A68_002506</name>
</gene>
<comment type="caution">
    <text evidence="1">The sequence shown here is derived from an EMBL/GenBank/DDBJ whole genome shotgun (WGS) entry which is preliminary data.</text>
</comment>
<dbReference type="Proteomes" id="UP000694255">
    <property type="component" value="Unassembled WGS sequence"/>
</dbReference>
<protein>
    <submittedName>
        <fullName evidence="1">Uncharacterized protein</fullName>
    </submittedName>
</protein>
<dbReference type="AlphaFoldDB" id="A0A8J5QP36"/>
<organism evidence="1 2">
    <name type="scientific">[Candida] subhashii</name>
    <dbReference type="NCBI Taxonomy" id="561895"/>
    <lineage>
        <taxon>Eukaryota</taxon>
        <taxon>Fungi</taxon>
        <taxon>Dikarya</taxon>
        <taxon>Ascomycota</taxon>
        <taxon>Saccharomycotina</taxon>
        <taxon>Pichiomycetes</taxon>
        <taxon>Debaryomycetaceae</taxon>
        <taxon>Spathaspora</taxon>
    </lineage>
</organism>
<reference evidence="1 2" key="1">
    <citation type="journal article" date="2021" name="DNA Res.">
        <title>Genome analysis of Candida subhashii reveals its hybrid nature and dual mitochondrial genome conformations.</title>
        <authorList>
            <person name="Mixao V."/>
            <person name="Hegedusova E."/>
            <person name="Saus E."/>
            <person name="Pryszcz L.P."/>
            <person name="Cillingova A."/>
            <person name="Nosek J."/>
            <person name="Gabaldon T."/>
        </authorList>
    </citation>
    <scope>NUCLEOTIDE SEQUENCE [LARGE SCALE GENOMIC DNA]</scope>
    <source>
        <strain evidence="1 2">CBS 10753</strain>
    </source>
</reference>
<proteinExistence type="predicted"/>
<dbReference type="RefSeq" id="XP_049264177.1">
    <property type="nucleotide sequence ID" value="XM_049406265.1"/>
</dbReference>
<name>A0A8J5QP36_9ASCO</name>
<keyword evidence="2" id="KW-1185">Reference proteome</keyword>